<organism evidence="2 3">
    <name type="scientific">Austropuccinia psidii MF-1</name>
    <dbReference type="NCBI Taxonomy" id="1389203"/>
    <lineage>
        <taxon>Eukaryota</taxon>
        <taxon>Fungi</taxon>
        <taxon>Dikarya</taxon>
        <taxon>Basidiomycota</taxon>
        <taxon>Pucciniomycotina</taxon>
        <taxon>Pucciniomycetes</taxon>
        <taxon>Pucciniales</taxon>
        <taxon>Sphaerophragmiaceae</taxon>
        <taxon>Austropuccinia</taxon>
    </lineage>
</organism>
<evidence type="ECO:0000313" key="3">
    <source>
        <dbReference type="Proteomes" id="UP000765509"/>
    </source>
</evidence>
<proteinExistence type="predicted"/>
<feature type="region of interest" description="Disordered" evidence="1">
    <location>
        <begin position="76"/>
        <end position="97"/>
    </location>
</feature>
<comment type="caution">
    <text evidence="2">The sequence shown here is derived from an EMBL/GenBank/DDBJ whole genome shotgun (WGS) entry which is preliminary data.</text>
</comment>
<gene>
    <name evidence="2" type="ORF">O181_010129</name>
</gene>
<keyword evidence="3" id="KW-1185">Reference proteome</keyword>
<dbReference type="Proteomes" id="UP000765509">
    <property type="component" value="Unassembled WGS sequence"/>
</dbReference>
<dbReference type="EMBL" id="AVOT02002453">
    <property type="protein sequence ID" value="MBW0470414.1"/>
    <property type="molecule type" value="Genomic_DNA"/>
</dbReference>
<name>A0A9Q3BQF9_9BASI</name>
<feature type="compositionally biased region" description="Basic residues" evidence="1">
    <location>
        <begin position="81"/>
        <end position="97"/>
    </location>
</feature>
<protein>
    <submittedName>
        <fullName evidence="2">Uncharacterized protein</fullName>
    </submittedName>
</protein>
<sequence>MESQKEVQITGGKGSQDEGESSHYPSHRRTTEPERAYCNSCRITRSEPTRLTSCLKPFRHQKISDQESPFYTIPGTVKEKTRIKRKKKTYLKKRKKE</sequence>
<reference evidence="2" key="1">
    <citation type="submission" date="2021-03" db="EMBL/GenBank/DDBJ databases">
        <title>Draft genome sequence of rust myrtle Austropuccinia psidii MF-1, a brazilian biotype.</title>
        <authorList>
            <person name="Quecine M.C."/>
            <person name="Pachon D.M.R."/>
            <person name="Bonatelli M.L."/>
            <person name="Correr F.H."/>
            <person name="Franceschini L.M."/>
            <person name="Leite T.F."/>
            <person name="Margarido G.R.A."/>
            <person name="Almeida C.A."/>
            <person name="Ferrarezi J.A."/>
            <person name="Labate C.A."/>
        </authorList>
    </citation>
    <scope>NUCLEOTIDE SEQUENCE</scope>
    <source>
        <strain evidence="2">MF-1</strain>
    </source>
</reference>
<feature type="region of interest" description="Disordered" evidence="1">
    <location>
        <begin position="1"/>
        <end position="35"/>
    </location>
</feature>
<accession>A0A9Q3BQF9</accession>
<evidence type="ECO:0000256" key="1">
    <source>
        <dbReference type="SAM" id="MobiDB-lite"/>
    </source>
</evidence>
<evidence type="ECO:0000313" key="2">
    <source>
        <dbReference type="EMBL" id="MBW0470414.1"/>
    </source>
</evidence>
<dbReference type="AlphaFoldDB" id="A0A9Q3BQF9"/>